<feature type="chain" id="PRO_5045531861" evidence="2">
    <location>
        <begin position="19"/>
        <end position="95"/>
    </location>
</feature>
<feature type="region of interest" description="Disordered" evidence="1">
    <location>
        <begin position="26"/>
        <end position="51"/>
    </location>
</feature>
<name>A0ABV0ZXZ7_9TELE</name>
<proteinExistence type="predicted"/>
<feature type="signal peptide" evidence="2">
    <location>
        <begin position="1"/>
        <end position="18"/>
    </location>
</feature>
<reference evidence="3 4" key="1">
    <citation type="submission" date="2021-06" db="EMBL/GenBank/DDBJ databases">
        <authorList>
            <person name="Palmer J.M."/>
        </authorList>
    </citation>
    <scope>NUCLEOTIDE SEQUENCE [LARGE SCALE GENOMIC DNA]</scope>
    <source>
        <strain evidence="3 4">AS_MEX2019</strain>
        <tissue evidence="3">Muscle</tissue>
    </source>
</reference>
<evidence type="ECO:0000313" key="4">
    <source>
        <dbReference type="Proteomes" id="UP001469553"/>
    </source>
</evidence>
<evidence type="ECO:0000256" key="2">
    <source>
        <dbReference type="SAM" id="SignalP"/>
    </source>
</evidence>
<accession>A0ABV0ZXZ7</accession>
<comment type="caution">
    <text evidence="3">The sequence shown here is derived from an EMBL/GenBank/DDBJ whole genome shotgun (WGS) entry which is preliminary data.</text>
</comment>
<organism evidence="3 4">
    <name type="scientific">Ameca splendens</name>
    <dbReference type="NCBI Taxonomy" id="208324"/>
    <lineage>
        <taxon>Eukaryota</taxon>
        <taxon>Metazoa</taxon>
        <taxon>Chordata</taxon>
        <taxon>Craniata</taxon>
        <taxon>Vertebrata</taxon>
        <taxon>Euteleostomi</taxon>
        <taxon>Actinopterygii</taxon>
        <taxon>Neopterygii</taxon>
        <taxon>Teleostei</taxon>
        <taxon>Neoteleostei</taxon>
        <taxon>Acanthomorphata</taxon>
        <taxon>Ovalentaria</taxon>
        <taxon>Atherinomorphae</taxon>
        <taxon>Cyprinodontiformes</taxon>
        <taxon>Goodeidae</taxon>
        <taxon>Ameca</taxon>
    </lineage>
</organism>
<keyword evidence="4" id="KW-1185">Reference proteome</keyword>
<evidence type="ECO:0000256" key="1">
    <source>
        <dbReference type="SAM" id="MobiDB-lite"/>
    </source>
</evidence>
<sequence>MDKDSSLLLLRWITLAGSLLIPSFHGSPSANPVQPPPSTAPTSETLGPTKHPGTPIFTISSLMGKQPLGLATPLADLSINPLVSRFQFPAHFITL</sequence>
<evidence type="ECO:0000313" key="3">
    <source>
        <dbReference type="EMBL" id="MEQ2310128.1"/>
    </source>
</evidence>
<dbReference type="Proteomes" id="UP001469553">
    <property type="component" value="Unassembled WGS sequence"/>
</dbReference>
<feature type="non-terminal residue" evidence="3">
    <location>
        <position position="95"/>
    </location>
</feature>
<keyword evidence="2" id="KW-0732">Signal</keyword>
<gene>
    <name evidence="3" type="ORF">AMECASPLE_005724</name>
</gene>
<dbReference type="EMBL" id="JAHRIP010075502">
    <property type="protein sequence ID" value="MEQ2310128.1"/>
    <property type="molecule type" value="Genomic_DNA"/>
</dbReference>
<protein>
    <submittedName>
        <fullName evidence="3">Uncharacterized protein</fullName>
    </submittedName>
</protein>